<evidence type="ECO:0000256" key="8">
    <source>
        <dbReference type="SAM" id="SignalP"/>
    </source>
</evidence>
<evidence type="ECO:0000313" key="13">
    <source>
        <dbReference type="Proteomes" id="UP000503308"/>
    </source>
</evidence>
<accession>A0A858SQZ5</accession>
<dbReference type="GO" id="GO:0008381">
    <property type="term" value="F:mechanosensitive monoatomic ion channel activity"/>
    <property type="evidence" value="ECO:0007669"/>
    <property type="project" value="UniProtKB-ARBA"/>
</dbReference>
<proteinExistence type="inferred from homology"/>
<feature type="domain" description="DUF3772" evidence="10">
    <location>
        <begin position="125"/>
        <end position="184"/>
    </location>
</feature>
<dbReference type="Pfam" id="PF21082">
    <property type="entry name" value="MS_channel_3rd"/>
    <property type="match status" value="1"/>
</dbReference>
<comment type="similarity">
    <text evidence="2">Belongs to the MscS (TC 1.A.23) family.</text>
</comment>
<evidence type="ECO:0000256" key="3">
    <source>
        <dbReference type="ARBA" id="ARBA00022475"/>
    </source>
</evidence>
<dbReference type="SUPFAM" id="SSF82689">
    <property type="entry name" value="Mechanosensitive channel protein MscS (YggB), C-terminal domain"/>
    <property type="match status" value="1"/>
</dbReference>
<feature type="transmembrane region" description="Helical" evidence="7">
    <location>
        <begin position="511"/>
        <end position="528"/>
    </location>
</feature>
<keyword evidence="13" id="KW-1185">Reference proteome</keyword>
<keyword evidence="5 7" id="KW-1133">Transmembrane helix</keyword>
<feature type="transmembrane region" description="Helical" evidence="7">
    <location>
        <begin position="549"/>
        <end position="572"/>
    </location>
</feature>
<feature type="chain" id="PRO_5032613264" evidence="8">
    <location>
        <begin position="23"/>
        <end position="774"/>
    </location>
</feature>
<dbReference type="InterPro" id="IPR006685">
    <property type="entry name" value="MscS_channel_2nd"/>
</dbReference>
<evidence type="ECO:0000256" key="2">
    <source>
        <dbReference type="ARBA" id="ARBA00008017"/>
    </source>
</evidence>
<keyword evidence="4 7" id="KW-0812">Transmembrane</keyword>
<feature type="transmembrane region" description="Helical" evidence="7">
    <location>
        <begin position="578"/>
        <end position="607"/>
    </location>
</feature>
<evidence type="ECO:0000259" key="10">
    <source>
        <dbReference type="Pfam" id="PF12607"/>
    </source>
</evidence>
<dbReference type="InterPro" id="IPR011066">
    <property type="entry name" value="MscS_channel_C_sf"/>
</dbReference>
<feature type="transmembrane region" description="Helical" evidence="7">
    <location>
        <begin position="459"/>
        <end position="481"/>
    </location>
</feature>
<feature type="transmembrane region" description="Helical" evidence="7">
    <location>
        <begin position="344"/>
        <end position="370"/>
    </location>
</feature>
<keyword evidence="3" id="KW-1003">Cell membrane</keyword>
<evidence type="ECO:0000256" key="7">
    <source>
        <dbReference type="SAM" id="Phobius"/>
    </source>
</evidence>
<dbReference type="Gene3D" id="3.30.70.100">
    <property type="match status" value="1"/>
</dbReference>
<dbReference type="InterPro" id="IPR052702">
    <property type="entry name" value="MscS-like_channel"/>
</dbReference>
<gene>
    <name evidence="12" type="ORF">G3256_07885</name>
</gene>
<dbReference type="SUPFAM" id="SSF50182">
    <property type="entry name" value="Sm-like ribonucleoproteins"/>
    <property type="match status" value="1"/>
</dbReference>
<dbReference type="EMBL" id="CP048788">
    <property type="protein sequence ID" value="QJF51085.1"/>
    <property type="molecule type" value="Genomic_DNA"/>
</dbReference>
<organism evidence="12 13">
    <name type="scientific">Roseobacter ponti</name>
    <dbReference type="NCBI Taxonomy" id="1891787"/>
    <lineage>
        <taxon>Bacteria</taxon>
        <taxon>Pseudomonadati</taxon>
        <taxon>Pseudomonadota</taxon>
        <taxon>Alphaproteobacteria</taxon>
        <taxon>Rhodobacterales</taxon>
        <taxon>Roseobacteraceae</taxon>
        <taxon>Roseobacter</taxon>
    </lineage>
</organism>
<dbReference type="Proteomes" id="UP000503308">
    <property type="component" value="Chromosome"/>
</dbReference>
<name>A0A858SQZ5_9RHOB</name>
<protein>
    <submittedName>
        <fullName evidence="12">Mechanosensitive ion channel family protein</fullName>
    </submittedName>
</protein>
<dbReference type="Gene3D" id="1.10.287.1260">
    <property type="match status" value="1"/>
</dbReference>
<dbReference type="AlphaFoldDB" id="A0A858SQZ5"/>
<feature type="transmembrane region" description="Helical" evidence="7">
    <location>
        <begin position="237"/>
        <end position="261"/>
    </location>
</feature>
<dbReference type="SUPFAM" id="SSF82861">
    <property type="entry name" value="Mechanosensitive channel protein MscS (YggB), transmembrane region"/>
    <property type="match status" value="1"/>
</dbReference>
<dbReference type="Pfam" id="PF00924">
    <property type="entry name" value="MS_channel_2nd"/>
    <property type="match status" value="1"/>
</dbReference>
<comment type="subcellular location">
    <subcellularLocation>
        <location evidence="1">Cell membrane</location>
        <topology evidence="1">Multi-pass membrane protein</topology>
    </subcellularLocation>
</comment>
<dbReference type="InterPro" id="IPR010920">
    <property type="entry name" value="LSM_dom_sf"/>
</dbReference>
<feature type="domain" description="Mechanosensitive ion channel MscS" evidence="9">
    <location>
        <begin position="594"/>
        <end position="661"/>
    </location>
</feature>
<reference evidence="12 13" key="1">
    <citation type="submission" date="2020-02" db="EMBL/GenBank/DDBJ databases">
        <title>Genome sequence of Roseobacter ponti.</title>
        <authorList>
            <person name="Hollensteiner J."/>
            <person name="Schneider D."/>
            <person name="Poehlein A."/>
            <person name="Daniel R."/>
        </authorList>
    </citation>
    <scope>NUCLEOTIDE SEQUENCE [LARGE SCALE GENOMIC DNA]</scope>
    <source>
        <strain evidence="12 13">DSM 106830</strain>
    </source>
</reference>
<feature type="transmembrane region" description="Helical" evidence="7">
    <location>
        <begin position="317"/>
        <end position="338"/>
    </location>
</feature>
<feature type="domain" description="Mechanosensitive ion channel MscS C-terminal" evidence="11">
    <location>
        <begin position="670"/>
        <end position="751"/>
    </location>
</feature>
<dbReference type="PANTHER" id="PTHR30347">
    <property type="entry name" value="POTASSIUM CHANNEL RELATED"/>
    <property type="match status" value="1"/>
</dbReference>
<dbReference type="PANTHER" id="PTHR30347:SF1">
    <property type="entry name" value="MECHANOSENSITIVE CHANNEL MSCK"/>
    <property type="match status" value="1"/>
</dbReference>
<evidence type="ECO:0000256" key="6">
    <source>
        <dbReference type="ARBA" id="ARBA00023136"/>
    </source>
</evidence>
<sequence>MTAFLRTLAACLFLALAGAAAAQDRLTSDDTVYPFWDSMASEAEERLASGDGSIDELEDLRRRIAAFREEFSSRRVENDARIATLEQQISALGPEPEDRPESEDIAARRDELKSQLQALEAPLRVAEEAFTRSDGLIREIDMIIRERETRRLLSLGPSPLNPLHWPAALSDMGRVVRDLNDEIASVRDPVRRESLREQLPLVLLMTAVALMLIIRGRAWAGMALSYMRRWGGRGTGVWRFLVSLFRIFLPLTGVLLLTYAFRQTGLLGSRMEQIFEFLPLWGGFLLGFRWLAERLFSRDEEEALIVLSAENRSRARFYMLIISVLFVSRGVVDLVFGLEHVSSASVAVIAFPIVLLMGAALFFIGLMLRAYEVHGESDTDEPVRGSGLARVLRAAGTLAMIVSVTAPVMAAAGYSEAGNALLYPTVASFLVLGLVMALQRFLADLYGLVSGQGAEAREGLVAIFAGFVLVLASLPLLALVWGTRVAELAELWTLFMRGFDIGGTRISPSDFLKFAIIFAIGYTITRLIQSTLRQSVLPKTRMDIGGQNAVISGVGYLGIFLAGLVAITGAGIDLSGLAIVAGALSVGIGFGLQTIVSNFVSGIILLIERPISEGDWIEVGGQMGYVKDISVRSTRIETFDRTDVIVPNSDLVSGTVTNYTRGNTVGRLIVKVGVAYGTDTKRVEKILREIAEDQPMVLTNPAPNIVFSGFGADSLDFEIRVILRDVNWILNIQTDINHAIAKRFAEEGIEIPFAQRDVWLRNPETLKAPKNDEA</sequence>
<evidence type="ECO:0000259" key="11">
    <source>
        <dbReference type="Pfam" id="PF21082"/>
    </source>
</evidence>
<feature type="transmembrane region" description="Helical" evidence="7">
    <location>
        <begin position="420"/>
        <end position="438"/>
    </location>
</feature>
<dbReference type="InterPro" id="IPR011014">
    <property type="entry name" value="MscS_channel_TM-2"/>
</dbReference>
<keyword evidence="6 7" id="KW-0472">Membrane</keyword>
<feature type="signal peptide" evidence="8">
    <location>
        <begin position="1"/>
        <end position="22"/>
    </location>
</feature>
<dbReference type="Pfam" id="PF12607">
    <property type="entry name" value="DUF3772"/>
    <property type="match status" value="1"/>
</dbReference>
<dbReference type="InterPro" id="IPR049278">
    <property type="entry name" value="MS_channel_C"/>
</dbReference>
<dbReference type="KEGG" id="rpon:G3256_07885"/>
<dbReference type="RefSeq" id="WP_169640300.1">
    <property type="nucleotide sequence ID" value="NZ_CP048788.1"/>
</dbReference>
<dbReference type="InterPro" id="IPR022249">
    <property type="entry name" value="DUF3772"/>
</dbReference>
<feature type="transmembrane region" description="Helical" evidence="7">
    <location>
        <begin position="199"/>
        <end position="216"/>
    </location>
</feature>
<evidence type="ECO:0000256" key="1">
    <source>
        <dbReference type="ARBA" id="ARBA00004651"/>
    </source>
</evidence>
<evidence type="ECO:0000259" key="9">
    <source>
        <dbReference type="Pfam" id="PF00924"/>
    </source>
</evidence>
<evidence type="ECO:0000256" key="4">
    <source>
        <dbReference type="ARBA" id="ARBA00022692"/>
    </source>
</evidence>
<feature type="transmembrane region" description="Helical" evidence="7">
    <location>
        <begin position="391"/>
        <end position="414"/>
    </location>
</feature>
<feature type="transmembrane region" description="Helical" evidence="7">
    <location>
        <begin position="273"/>
        <end position="292"/>
    </location>
</feature>
<evidence type="ECO:0000256" key="5">
    <source>
        <dbReference type="ARBA" id="ARBA00022989"/>
    </source>
</evidence>
<dbReference type="Gene3D" id="2.30.30.60">
    <property type="match status" value="1"/>
</dbReference>
<keyword evidence="8" id="KW-0732">Signal</keyword>
<evidence type="ECO:0000313" key="12">
    <source>
        <dbReference type="EMBL" id="QJF51085.1"/>
    </source>
</evidence>
<dbReference type="InterPro" id="IPR023408">
    <property type="entry name" value="MscS_beta-dom_sf"/>
</dbReference>
<dbReference type="GO" id="GO:0005886">
    <property type="term" value="C:plasma membrane"/>
    <property type="evidence" value="ECO:0007669"/>
    <property type="project" value="UniProtKB-SubCell"/>
</dbReference>